<proteinExistence type="predicted"/>
<dbReference type="RefSeq" id="WP_157569666.1">
    <property type="nucleotide sequence ID" value="NZ_WPIK01000025.1"/>
</dbReference>
<evidence type="ECO:0008006" key="4">
    <source>
        <dbReference type="Google" id="ProtNLM"/>
    </source>
</evidence>
<evidence type="ECO:0000313" key="2">
    <source>
        <dbReference type="EMBL" id="MVN23437.1"/>
    </source>
</evidence>
<organism evidence="2 3">
    <name type="scientific">Mucilaginibacter arboris</name>
    <dbReference type="NCBI Taxonomy" id="2682090"/>
    <lineage>
        <taxon>Bacteria</taxon>
        <taxon>Pseudomonadati</taxon>
        <taxon>Bacteroidota</taxon>
        <taxon>Sphingobacteriia</taxon>
        <taxon>Sphingobacteriales</taxon>
        <taxon>Sphingobacteriaceae</taxon>
        <taxon>Mucilaginibacter</taxon>
    </lineage>
</organism>
<feature type="signal peptide" evidence="1">
    <location>
        <begin position="1"/>
        <end position="24"/>
    </location>
</feature>
<name>A0A7K1T1P0_9SPHI</name>
<keyword evidence="1" id="KW-0732">Signal</keyword>
<dbReference type="Proteomes" id="UP000462014">
    <property type="component" value="Unassembled WGS sequence"/>
</dbReference>
<protein>
    <recommendedName>
        <fullName evidence="4">Macroglobulin domain-containing protein</fullName>
    </recommendedName>
</protein>
<dbReference type="AlphaFoldDB" id="A0A7K1T1P0"/>
<keyword evidence="3" id="KW-1185">Reference proteome</keyword>
<reference evidence="2 3" key="1">
    <citation type="submission" date="2019-12" db="EMBL/GenBank/DDBJ databases">
        <title>Mucilaginibacter sp. HMF7410 genome sequencing and assembly.</title>
        <authorList>
            <person name="Kang H."/>
            <person name="Cha I."/>
            <person name="Kim H."/>
            <person name="Joh K."/>
        </authorList>
    </citation>
    <scope>NUCLEOTIDE SEQUENCE [LARGE SCALE GENOMIC DNA]</scope>
    <source>
        <strain evidence="2 3">HMF7410</strain>
    </source>
</reference>
<gene>
    <name evidence="2" type="ORF">GO621_18090</name>
</gene>
<comment type="caution">
    <text evidence="2">The sequence shown here is derived from an EMBL/GenBank/DDBJ whole genome shotgun (WGS) entry which is preliminary data.</text>
</comment>
<sequence length="862" mass="96457">MEAKLSRFLLLTTAFLMLAVTLKAQTLVDSIPRTAKPDAGFKLFFEKVYLHTDRENYVSGENSWFKAYLVNAQTNVPISSSKNLYVELISPEAKIIDREVIRLNNGTGNGDFKLQDSIPSGNYRIRAYTNWMRNFGDNFIFEKTITVFSTTNLESSKHLDNRNKILSGSSSSQINTKKTSVKEALPTIQFFPESGSLVENVAGLVAFKAEDAAGNGIAVKGSVYTEKGDTVIHFESTAVGMGSFFLVPDVNKKYLVKGVFNNKVPFTSTLPSALKKGFVMHVADADSASFRVTISTNQATLQDYPNHEIILTGRQDGQRFLNGPVTFNLLHLNIRVPKAQFPAGISTLTVYDNLAKPQCERLVYVEEKNSVHASFTTDKSAYQPKEKVTLKLKVTDANYQPVKANFSVAAVDENFTSKNSINITSYFLLQSELRGNIQDPGIYFDTTNTNRFKQLDLLLLTQGWRDYLWRRLADTSIKISYLPEQGFDISGRLRQKFADKPLPGKNIALTVNGSAMSTRYNALTDAAGKFHLDNIELYGKQSVSLAATNDKDKNAGLIELDSAKTNPLPVKAIPDFETDSSTLKKQLLIEQSFSKRQSLSDTIKLKGITVKSNKFVTLRDATVTSFGYPDETLNVTAKDYYYEDLRNYILHISKQAHIDNDPLSARADAIVFFAEGKKWYPRLIVNNRELPFTDDDPDEVFNAYYNQYYNIPIDKVEKVVIKRMIKPAGMVLSNPTNSFYNGMGTLVSPGSKIEEAHPIFIIYLTLKPDALLTQKASTINTELDGYYQSRVFYAPKYDQQKQKTGSDLRTTIYWEPNVITNANGEATIIFYNADVKTKISIVAQGLTDKGVPVVTKTAYKIP</sequence>
<evidence type="ECO:0000256" key="1">
    <source>
        <dbReference type="SAM" id="SignalP"/>
    </source>
</evidence>
<evidence type="ECO:0000313" key="3">
    <source>
        <dbReference type="Proteomes" id="UP000462014"/>
    </source>
</evidence>
<dbReference type="Gene3D" id="2.60.40.1930">
    <property type="match status" value="1"/>
</dbReference>
<dbReference type="EMBL" id="WPIK01000025">
    <property type="protein sequence ID" value="MVN23437.1"/>
    <property type="molecule type" value="Genomic_DNA"/>
</dbReference>
<accession>A0A7K1T1P0</accession>
<feature type="chain" id="PRO_5029833866" description="Macroglobulin domain-containing protein" evidence="1">
    <location>
        <begin position="25"/>
        <end position="862"/>
    </location>
</feature>